<dbReference type="RefSeq" id="XP_073562565.1">
    <property type="nucleotide sequence ID" value="XM_073699700.1"/>
</dbReference>
<gene>
    <name evidence="2" type="ORF">CCMA1212_002313</name>
</gene>
<dbReference type="Proteomes" id="UP001642720">
    <property type="component" value="Unassembled WGS sequence"/>
</dbReference>
<feature type="compositionally biased region" description="Basic and acidic residues" evidence="1">
    <location>
        <begin position="73"/>
        <end position="85"/>
    </location>
</feature>
<accession>A0ABY2HED8</accession>
<protein>
    <submittedName>
        <fullName evidence="2">Uncharacterized protein</fullName>
    </submittedName>
</protein>
<dbReference type="EMBL" id="PPTA01000002">
    <property type="protein sequence ID" value="TFB06364.1"/>
    <property type="molecule type" value="Genomic_DNA"/>
</dbReference>
<reference evidence="2 3" key="1">
    <citation type="submission" date="2018-01" db="EMBL/GenBank/DDBJ databases">
        <title>Genome characterization of the sugarcane-associated fungus Trichoderma ghanense CCMA-1212 and their application in lignocelulose bioconversion.</title>
        <authorList>
            <person name="Steindorff A.S."/>
            <person name="Mendes T.D."/>
            <person name="Vilela E.S.D."/>
            <person name="Rodrigues D.S."/>
            <person name="Formighieri E.F."/>
            <person name="Melo I.S."/>
            <person name="Favaro L.C.L."/>
        </authorList>
    </citation>
    <scope>NUCLEOTIDE SEQUENCE [LARGE SCALE GENOMIC DNA]</scope>
    <source>
        <strain evidence="2 3">CCMA-1212</strain>
    </source>
</reference>
<organism evidence="2 3">
    <name type="scientific">Trichoderma ghanense</name>
    <dbReference type="NCBI Taxonomy" id="65468"/>
    <lineage>
        <taxon>Eukaryota</taxon>
        <taxon>Fungi</taxon>
        <taxon>Dikarya</taxon>
        <taxon>Ascomycota</taxon>
        <taxon>Pezizomycotina</taxon>
        <taxon>Sordariomycetes</taxon>
        <taxon>Hypocreomycetidae</taxon>
        <taxon>Hypocreales</taxon>
        <taxon>Hypocreaceae</taxon>
        <taxon>Trichoderma</taxon>
    </lineage>
</organism>
<evidence type="ECO:0000256" key="1">
    <source>
        <dbReference type="SAM" id="MobiDB-lite"/>
    </source>
</evidence>
<evidence type="ECO:0000313" key="3">
    <source>
        <dbReference type="Proteomes" id="UP001642720"/>
    </source>
</evidence>
<evidence type="ECO:0000313" key="2">
    <source>
        <dbReference type="EMBL" id="TFB06364.1"/>
    </source>
</evidence>
<comment type="caution">
    <text evidence="2">The sequence shown here is derived from an EMBL/GenBank/DDBJ whole genome shotgun (WGS) entry which is preliminary data.</text>
</comment>
<sequence>MDSTVVSIHRGRAAKQMHSLLVGRSTWLAAAAHTVAAGVGNFEWGMEAVVHQQQVMLMLGGGAEDGADGETEPDLKQDGRARGTEEEGEVNS</sequence>
<name>A0ABY2HED8_9HYPO</name>
<proteinExistence type="predicted"/>
<dbReference type="GeneID" id="300574150"/>
<keyword evidence="3" id="KW-1185">Reference proteome</keyword>
<feature type="region of interest" description="Disordered" evidence="1">
    <location>
        <begin position="60"/>
        <end position="92"/>
    </location>
</feature>